<dbReference type="Proteomes" id="UP001054252">
    <property type="component" value="Unassembled WGS sequence"/>
</dbReference>
<feature type="transmembrane region" description="Helical" evidence="1">
    <location>
        <begin position="17"/>
        <end position="36"/>
    </location>
</feature>
<dbReference type="Pfam" id="PF04578">
    <property type="entry name" value="DUF594"/>
    <property type="match status" value="1"/>
</dbReference>
<evidence type="ECO:0000313" key="3">
    <source>
        <dbReference type="EMBL" id="GKV23614.1"/>
    </source>
</evidence>
<keyword evidence="1" id="KW-1133">Transmembrane helix</keyword>
<evidence type="ECO:0000259" key="2">
    <source>
        <dbReference type="Pfam" id="PF13968"/>
    </source>
</evidence>
<dbReference type="InterPro" id="IPR025315">
    <property type="entry name" value="DUF4220"/>
</dbReference>
<dbReference type="InterPro" id="IPR007658">
    <property type="entry name" value="DUF594"/>
</dbReference>
<sequence>MQIFVQRIKHLWTGWEIRLLVLLSLLLQMILIIFGAQRKYTRKTWIHILVWLAYISADSIATAALGSLAILYCKEDAQNPDYLLKLFWAPFLLLHLGGPDTITAYSLEDNELWLRHFLNLMVQISGACSLWLSSWGRDNALAFIAIPVFVGGIIKYGQRTWVLRSSSSKYFRNSLLPPPDPGPDYFKLSRSASLTSPIRAQLPHHYINPELMQLRILFKDLKYLFADLILDFQDREHSHFIISSKSSEDAFKLVATELGLMYDVLYTKANIVYSRSGIVFRCITCLSSIAALVAFSSIIDKKQFSTADIFITYTLLVGAVALEKSQNNTWVDINADLQALIFTQLKNKSDLVSSDIACKKLLELSGSQVLEKYGCLNEFRWNTADVEFNHILLLWHIATEICFQNDFGGQLESSIIKKAKISKWLSDYMLYLLVKYPNFLPKGIGEIRYRDTCAEAVRFFRQEWGRIFDPSIKTRVVNACKILLEVDTSMPAMEIKGDQSKSLLIFGCNLAKRLQQLQIEQKWEITSEVWVEFLAYAASHCDWKKHGQLLTNGGELLTHVCLLMAHLGLSEQYQIEEKLIRSKVFHTSPPAGPERGQRWFLVKPWNLFNWFYCHFVKYCCSDPFLYGEA</sequence>
<evidence type="ECO:0000256" key="1">
    <source>
        <dbReference type="SAM" id="Phobius"/>
    </source>
</evidence>
<dbReference type="AlphaFoldDB" id="A0AAV5KGF0"/>
<accession>A0AAV5KGF0</accession>
<dbReference type="PANTHER" id="PTHR31325">
    <property type="entry name" value="OS01G0798800 PROTEIN-RELATED"/>
    <property type="match status" value="1"/>
</dbReference>
<comment type="caution">
    <text evidence="3">The sequence shown here is derived from an EMBL/GenBank/DDBJ whole genome shotgun (WGS) entry which is preliminary data.</text>
</comment>
<keyword evidence="4" id="KW-1185">Reference proteome</keyword>
<dbReference type="Pfam" id="PF13968">
    <property type="entry name" value="DUF4220"/>
    <property type="match status" value="1"/>
</dbReference>
<gene>
    <name evidence="3" type="ORF">SLEP1_g33322</name>
</gene>
<dbReference type="EMBL" id="BPVZ01000063">
    <property type="protein sequence ID" value="GKV23614.1"/>
    <property type="molecule type" value="Genomic_DNA"/>
</dbReference>
<name>A0AAV5KGF0_9ROSI</name>
<organism evidence="3 4">
    <name type="scientific">Rubroshorea leprosula</name>
    <dbReference type="NCBI Taxonomy" id="152421"/>
    <lineage>
        <taxon>Eukaryota</taxon>
        <taxon>Viridiplantae</taxon>
        <taxon>Streptophyta</taxon>
        <taxon>Embryophyta</taxon>
        <taxon>Tracheophyta</taxon>
        <taxon>Spermatophyta</taxon>
        <taxon>Magnoliopsida</taxon>
        <taxon>eudicotyledons</taxon>
        <taxon>Gunneridae</taxon>
        <taxon>Pentapetalae</taxon>
        <taxon>rosids</taxon>
        <taxon>malvids</taxon>
        <taxon>Malvales</taxon>
        <taxon>Dipterocarpaceae</taxon>
        <taxon>Rubroshorea</taxon>
    </lineage>
</organism>
<protein>
    <recommendedName>
        <fullName evidence="2">DUF4220 domain-containing protein</fullName>
    </recommendedName>
</protein>
<keyword evidence="1" id="KW-0812">Transmembrane</keyword>
<evidence type="ECO:0000313" key="4">
    <source>
        <dbReference type="Proteomes" id="UP001054252"/>
    </source>
</evidence>
<reference evidence="3 4" key="1">
    <citation type="journal article" date="2021" name="Commun. Biol.">
        <title>The genome of Shorea leprosula (Dipterocarpaceae) highlights the ecological relevance of drought in aseasonal tropical rainforests.</title>
        <authorList>
            <person name="Ng K.K.S."/>
            <person name="Kobayashi M.J."/>
            <person name="Fawcett J.A."/>
            <person name="Hatakeyama M."/>
            <person name="Paape T."/>
            <person name="Ng C.H."/>
            <person name="Ang C.C."/>
            <person name="Tnah L.H."/>
            <person name="Lee C.T."/>
            <person name="Nishiyama T."/>
            <person name="Sese J."/>
            <person name="O'Brien M.J."/>
            <person name="Copetti D."/>
            <person name="Mohd Noor M.I."/>
            <person name="Ong R.C."/>
            <person name="Putra M."/>
            <person name="Sireger I.Z."/>
            <person name="Indrioko S."/>
            <person name="Kosugi Y."/>
            <person name="Izuno A."/>
            <person name="Isagi Y."/>
            <person name="Lee S.L."/>
            <person name="Shimizu K.K."/>
        </authorList>
    </citation>
    <scope>NUCLEOTIDE SEQUENCE [LARGE SCALE GENOMIC DNA]</scope>
    <source>
        <strain evidence="3">214</strain>
    </source>
</reference>
<feature type="transmembrane region" description="Helical" evidence="1">
    <location>
        <begin position="140"/>
        <end position="157"/>
    </location>
</feature>
<feature type="transmembrane region" description="Helical" evidence="1">
    <location>
        <begin position="48"/>
        <end position="72"/>
    </location>
</feature>
<proteinExistence type="predicted"/>
<feature type="transmembrane region" description="Helical" evidence="1">
    <location>
        <begin position="278"/>
        <end position="299"/>
    </location>
</feature>
<keyword evidence="1" id="KW-0472">Membrane</keyword>
<feature type="domain" description="DUF4220" evidence="2">
    <location>
        <begin position="51"/>
        <end position="324"/>
    </location>
</feature>